<evidence type="ECO:0000313" key="4">
    <source>
        <dbReference type="Proteomes" id="UP000215223"/>
    </source>
</evidence>
<evidence type="ECO:0000256" key="1">
    <source>
        <dbReference type="SAM" id="MobiDB-lite"/>
    </source>
</evidence>
<keyword evidence="2" id="KW-1133">Transmembrane helix</keyword>
<reference evidence="3 4" key="1">
    <citation type="submission" date="2017-07" db="EMBL/GenBank/DDBJ databases">
        <title>Amycolatopsis thailandensis Genome sequencing and assembly.</title>
        <authorList>
            <person name="Kaur N."/>
            <person name="Mayilraj S."/>
        </authorList>
    </citation>
    <scope>NUCLEOTIDE SEQUENCE [LARGE SCALE GENOMIC DNA]</scope>
    <source>
        <strain evidence="3 4">JCM 16380</strain>
    </source>
</reference>
<dbReference type="AlphaFoldDB" id="A0A229RQX4"/>
<dbReference type="OrthoDB" id="3612431at2"/>
<name>A0A229RQX4_9PSEU</name>
<protein>
    <submittedName>
        <fullName evidence="3">Uncharacterized protein</fullName>
    </submittedName>
</protein>
<evidence type="ECO:0000313" key="3">
    <source>
        <dbReference type="EMBL" id="OXM48945.1"/>
    </source>
</evidence>
<gene>
    <name evidence="3" type="ORF">CFP71_31320</name>
</gene>
<feature type="transmembrane region" description="Helical" evidence="2">
    <location>
        <begin position="43"/>
        <end position="62"/>
    </location>
</feature>
<feature type="region of interest" description="Disordered" evidence="1">
    <location>
        <begin position="205"/>
        <end position="224"/>
    </location>
</feature>
<keyword evidence="2" id="KW-0812">Transmembrane</keyword>
<dbReference type="RefSeq" id="WP_093937558.1">
    <property type="nucleotide sequence ID" value="NZ_NMQT01000117.1"/>
</dbReference>
<keyword evidence="2" id="KW-0472">Membrane</keyword>
<sequence length="243" mass="25576">MEDQDVRSALKEYVTEAEPPIGLTGDGVLAAGRRSRRRRVTTVIAAVALAAAAFPVGAALIAPPDRSEPAATSPCGEKTPGETFQAATARLNCLLDRAIRTYATPADPLKLEAYPQPGKTLYLMSGELGDRTGSVFVELMTNDGTMLSTGVACESQDPTPTTCSARLVRGGTLVETTIKKPGNPGFVAYQAGYRTAEAIVIITATNSTRPGTDEKPDPPAQRELPLLTEAQLREIALTPGLVP</sequence>
<proteinExistence type="predicted"/>
<dbReference type="Proteomes" id="UP000215223">
    <property type="component" value="Unassembled WGS sequence"/>
</dbReference>
<dbReference type="EMBL" id="NMQT01000117">
    <property type="protein sequence ID" value="OXM48945.1"/>
    <property type="molecule type" value="Genomic_DNA"/>
</dbReference>
<evidence type="ECO:0000256" key="2">
    <source>
        <dbReference type="SAM" id="Phobius"/>
    </source>
</evidence>
<accession>A0A229RQX4</accession>
<keyword evidence="4" id="KW-1185">Reference proteome</keyword>
<comment type="caution">
    <text evidence="3">The sequence shown here is derived from an EMBL/GenBank/DDBJ whole genome shotgun (WGS) entry which is preliminary data.</text>
</comment>
<organism evidence="3 4">
    <name type="scientific">Amycolatopsis thailandensis</name>
    <dbReference type="NCBI Taxonomy" id="589330"/>
    <lineage>
        <taxon>Bacteria</taxon>
        <taxon>Bacillati</taxon>
        <taxon>Actinomycetota</taxon>
        <taxon>Actinomycetes</taxon>
        <taxon>Pseudonocardiales</taxon>
        <taxon>Pseudonocardiaceae</taxon>
        <taxon>Amycolatopsis</taxon>
    </lineage>
</organism>